<dbReference type="SMART" id="SM00560">
    <property type="entry name" value="LamGL"/>
    <property type="match status" value="1"/>
</dbReference>
<accession>B9XQ69</accession>
<dbReference type="Gene3D" id="2.60.120.200">
    <property type="match status" value="1"/>
</dbReference>
<keyword evidence="5" id="KW-1185">Reference proteome</keyword>
<dbReference type="AlphaFoldDB" id="B9XQ69"/>
<organism evidence="4 5">
    <name type="scientific">Pedosphaera parvula (strain Ellin514)</name>
    <dbReference type="NCBI Taxonomy" id="320771"/>
    <lineage>
        <taxon>Bacteria</taxon>
        <taxon>Pseudomonadati</taxon>
        <taxon>Verrucomicrobiota</taxon>
        <taxon>Pedosphaerae</taxon>
        <taxon>Pedosphaerales</taxon>
        <taxon>Pedosphaeraceae</taxon>
        <taxon>Pedosphaera</taxon>
    </lineage>
</organism>
<dbReference type="InterPro" id="IPR011444">
    <property type="entry name" value="DUF1549"/>
</dbReference>
<dbReference type="SUPFAM" id="SSF46626">
    <property type="entry name" value="Cytochrome c"/>
    <property type="match status" value="1"/>
</dbReference>
<dbReference type="InterPro" id="IPR013320">
    <property type="entry name" value="ConA-like_dom_sf"/>
</dbReference>
<dbReference type="InterPro" id="IPR011429">
    <property type="entry name" value="Cyt_c_Planctomycete-type"/>
</dbReference>
<dbReference type="InterPro" id="IPR022655">
    <property type="entry name" value="DUF1553"/>
</dbReference>
<dbReference type="InterPro" id="IPR036909">
    <property type="entry name" value="Cyt_c-like_dom_sf"/>
</dbReference>
<protein>
    <recommendedName>
        <fullName evidence="3">LamG-like jellyroll fold domain-containing protein</fullName>
    </recommendedName>
</protein>
<evidence type="ECO:0000259" key="3">
    <source>
        <dbReference type="SMART" id="SM00560"/>
    </source>
</evidence>
<dbReference type="PANTHER" id="PTHR35889:SF3">
    <property type="entry name" value="F-BOX DOMAIN-CONTAINING PROTEIN"/>
    <property type="match status" value="1"/>
</dbReference>
<evidence type="ECO:0000256" key="2">
    <source>
        <dbReference type="ARBA" id="ARBA00023157"/>
    </source>
</evidence>
<dbReference type="GO" id="GO:0009055">
    <property type="term" value="F:electron transfer activity"/>
    <property type="evidence" value="ECO:0007669"/>
    <property type="project" value="InterPro"/>
</dbReference>
<dbReference type="Proteomes" id="UP000003688">
    <property type="component" value="Unassembled WGS sequence"/>
</dbReference>
<dbReference type="Pfam" id="PF07587">
    <property type="entry name" value="PSD1"/>
    <property type="match status" value="1"/>
</dbReference>
<dbReference type="PANTHER" id="PTHR35889">
    <property type="entry name" value="CYCLOINULO-OLIGOSACCHARIDE FRUCTANOTRANSFERASE-RELATED"/>
    <property type="match status" value="1"/>
</dbReference>
<dbReference type="InterPro" id="IPR006558">
    <property type="entry name" value="LamG-like"/>
</dbReference>
<evidence type="ECO:0000313" key="4">
    <source>
        <dbReference type="EMBL" id="EEF57987.1"/>
    </source>
</evidence>
<dbReference type="Pfam" id="PF07583">
    <property type="entry name" value="PSCyt2"/>
    <property type="match status" value="1"/>
</dbReference>
<dbReference type="SUPFAM" id="SSF49899">
    <property type="entry name" value="Concanavalin A-like lectins/glucanases"/>
    <property type="match status" value="1"/>
</dbReference>
<dbReference type="Pfam" id="PF07635">
    <property type="entry name" value="PSCyt1"/>
    <property type="match status" value="1"/>
</dbReference>
<name>B9XQ69_PEDPL</name>
<comment type="caution">
    <text evidence="4">The sequence shown here is derived from an EMBL/GenBank/DDBJ whole genome shotgun (WGS) entry which is preliminary data.</text>
</comment>
<dbReference type="Pfam" id="PF13385">
    <property type="entry name" value="Laminin_G_3"/>
    <property type="match status" value="1"/>
</dbReference>
<keyword evidence="1" id="KW-0732">Signal</keyword>
<proteinExistence type="predicted"/>
<evidence type="ECO:0000313" key="5">
    <source>
        <dbReference type="Proteomes" id="UP000003688"/>
    </source>
</evidence>
<feature type="domain" description="LamG-like jellyroll fold" evidence="3">
    <location>
        <begin position="507"/>
        <end position="652"/>
    </location>
</feature>
<dbReference type="STRING" id="320771.Cflav_PD0952"/>
<dbReference type="EMBL" id="ABOX02000052">
    <property type="protein sequence ID" value="EEF57987.1"/>
    <property type="molecule type" value="Genomic_DNA"/>
</dbReference>
<gene>
    <name evidence="4" type="ORF">Cflav_PD0952</name>
</gene>
<evidence type="ECO:0000256" key="1">
    <source>
        <dbReference type="ARBA" id="ARBA00022729"/>
    </source>
</evidence>
<dbReference type="GO" id="GO:0020037">
    <property type="term" value="F:heme binding"/>
    <property type="evidence" value="ECO:0007669"/>
    <property type="project" value="InterPro"/>
</dbReference>
<dbReference type="OrthoDB" id="127107at2"/>
<reference evidence="4 5" key="1">
    <citation type="journal article" date="2011" name="J. Bacteriol.">
        <title>Genome sequence of 'Pedosphaera parvula' Ellin514, an aerobic Verrucomicrobial isolate from pasture soil.</title>
        <authorList>
            <person name="Kant R."/>
            <person name="van Passel M.W."/>
            <person name="Sangwan P."/>
            <person name="Palva A."/>
            <person name="Lucas S."/>
            <person name="Copeland A."/>
            <person name="Lapidus A."/>
            <person name="Glavina Del Rio T."/>
            <person name="Dalin E."/>
            <person name="Tice H."/>
            <person name="Bruce D."/>
            <person name="Goodwin L."/>
            <person name="Pitluck S."/>
            <person name="Chertkov O."/>
            <person name="Larimer F.W."/>
            <person name="Land M.L."/>
            <person name="Hauser L."/>
            <person name="Brettin T.S."/>
            <person name="Detter J.C."/>
            <person name="Han S."/>
            <person name="de Vos W.M."/>
            <person name="Janssen P.H."/>
            <person name="Smidt H."/>
        </authorList>
    </citation>
    <scope>NUCLEOTIDE SEQUENCE [LARGE SCALE GENOMIC DNA]</scope>
    <source>
        <strain evidence="4 5">Ellin514</strain>
    </source>
</reference>
<sequence length="1075" mass="121149">MRLKGTLTAKAFEPCCMAVRLQTLFALWLILEIVPNGITLAASPSGQVNFSRDVLPILSDNCYQCHGPDEGARKAKLRFDTKDGAFRVKDGKAVIAPGKSSKSELIRRITTTDVDDLMPPPKSNRKLTAQQIDLLRRWIDQGAVWSRHWSFEPPQRPEVPKVKNTRWAQNQIDSFILARLQKENLKPSPEARKETLLRRITFDLTGLPPTLSEMDGFLADKSSNAYEKVVDRLLASPRYGERMATDWLDIARFADTHGYQMDRYRAMWPYRDWVIKAFNQNLSFDKFVLWQLAGDLVPNATKEQRLATAFNRLHCQNEEGGIVEEEYRVAYVVDRVNTMGTAFLGLTFECSRCHDHKFDPITQKDYYSLFSFFQNIDESGQTSYFTDSMPVPTLLLSDDATDTKLARLNTEITKKEQQLVAVRDTALDAFDEWLNTKTNKLEIPGLIASFSFDEIVSNKIANAADPSKPGNPVENPKLVSGKLGQCAELSGENGFTFPDLGKFSRTDPFSISLWLQTSTLAPRAVILHHSKAPIDAGSRGYELLLENGRVAVGLHHMWPGNSLKVTTSNAIPTNEWVHIAMTYDGSSHANGVQIYIDGEPTPLEVIRDGLFKDITYENGEPDLAIGYRFRDNGFKGGRVDEFKLFNRALTPMEVSLLGGQNSFSNTWNTTNSQLTSVQRDNLFTFYCATIYRPGFKLNDQLHQLRQEQNSLINPIPEIMVMRELPQPKPAYILKRGSYDAHGDQVSANTPAALPPLHADEPRNRLGLAHWLLSPENPLTTRVTVNRAWQMMFGRGLVETSDNFGRQGSFPTHPELLDWLACDFRESGWDMKHLLKLIALSATYRQSSQANSELLARDPANELLARGPSRRLTAEMLRDQALATSGLLVEKIGGPSVKPYQPEGLWEEKAMGAPHYDQGHGDDLHRRSLYTFWKRTVPNPAMIAFDASEKNTCTVRRQSTSTPLQALALLNDTQIIEAARHISQRMLKEGGTNLESQVSWTFRLLTDRRPTAREVKLLKELYQEQRELFANDKQATEKLLVIGEVKNDPTLNPADLAAGTVLAEAILNHDEAVMRR</sequence>
<keyword evidence="2" id="KW-1015">Disulfide bond</keyword>